<accession>A0A9W5YB07</accession>
<dbReference type="PROSITE" id="PS51996">
    <property type="entry name" value="TR_MART"/>
    <property type="match status" value="1"/>
</dbReference>
<organism evidence="2 3">
    <name type="scientific">Vallitalea longa</name>
    <dbReference type="NCBI Taxonomy" id="2936439"/>
    <lineage>
        <taxon>Bacteria</taxon>
        <taxon>Bacillati</taxon>
        <taxon>Bacillota</taxon>
        <taxon>Clostridia</taxon>
        <taxon>Lachnospirales</taxon>
        <taxon>Vallitaleaceae</taxon>
        <taxon>Vallitalea</taxon>
    </lineage>
</organism>
<evidence type="ECO:0000313" key="3">
    <source>
        <dbReference type="Proteomes" id="UP001144256"/>
    </source>
</evidence>
<sequence>MIVYRGTSTDALGILKGTSPEDLVGKTITEKAFMSTSTNSYVANGTFSGNMIMTIKAPKGSKGLAVSAISQYSNESEVLFQCGQKMIISDAKFEDNLLNIVVRLKK</sequence>
<dbReference type="Gene3D" id="3.90.176.10">
    <property type="entry name" value="Toxin ADP-ribosyltransferase, Chain A, domain 1"/>
    <property type="match status" value="1"/>
</dbReference>
<dbReference type="AlphaFoldDB" id="A0A9W5YB07"/>
<dbReference type="EMBL" id="BRLB01000003">
    <property type="protein sequence ID" value="GKX29376.1"/>
    <property type="molecule type" value="Genomic_DNA"/>
</dbReference>
<dbReference type="GO" id="GO:0005576">
    <property type="term" value="C:extracellular region"/>
    <property type="evidence" value="ECO:0007669"/>
    <property type="project" value="InterPro"/>
</dbReference>
<keyword evidence="3" id="KW-1185">Reference proteome</keyword>
<dbReference type="Proteomes" id="UP001144256">
    <property type="component" value="Unassembled WGS sequence"/>
</dbReference>
<gene>
    <name evidence="2" type="ORF">SH1V18_18560</name>
</gene>
<evidence type="ECO:0000259" key="1">
    <source>
        <dbReference type="Pfam" id="PF03496"/>
    </source>
</evidence>
<name>A0A9W5YB07_9FIRM</name>
<comment type="caution">
    <text evidence="2">The sequence shown here is derived from an EMBL/GenBank/DDBJ whole genome shotgun (WGS) entry which is preliminary data.</text>
</comment>
<dbReference type="SUPFAM" id="SSF56399">
    <property type="entry name" value="ADP-ribosylation"/>
    <property type="match status" value="1"/>
</dbReference>
<dbReference type="Pfam" id="PF03496">
    <property type="entry name" value="ADPrib_exo_Tox"/>
    <property type="match status" value="1"/>
</dbReference>
<protein>
    <recommendedName>
        <fullName evidence="1">ADP ribosyltransferase domain-containing protein</fullName>
    </recommendedName>
</protein>
<proteinExistence type="predicted"/>
<evidence type="ECO:0000313" key="2">
    <source>
        <dbReference type="EMBL" id="GKX29376.1"/>
    </source>
</evidence>
<dbReference type="InterPro" id="IPR003540">
    <property type="entry name" value="ADP-ribosyltransferase"/>
</dbReference>
<feature type="domain" description="ADP ribosyltransferase" evidence="1">
    <location>
        <begin position="1"/>
        <end position="98"/>
    </location>
</feature>
<reference evidence="2" key="1">
    <citation type="submission" date="2022-06" db="EMBL/GenBank/DDBJ databases">
        <title>Vallitalea longa sp. nov., an anaerobic bacterium isolated from marine sediment.</title>
        <authorList>
            <person name="Hirano S."/>
            <person name="Terahara T."/>
            <person name="Mori K."/>
            <person name="Hamada M."/>
            <person name="Matsumoto R."/>
            <person name="Kobayashi T."/>
        </authorList>
    </citation>
    <scope>NUCLEOTIDE SEQUENCE</scope>
    <source>
        <strain evidence="2">SH18-1</strain>
    </source>
</reference>